<accession>A0A9D2SNQ5</accession>
<evidence type="ECO:0000313" key="2">
    <source>
        <dbReference type="EMBL" id="HJC15944.1"/>
    </source>
</evidence>
<dbReference type="Proteomes" id="UP000823849">
    <property type="component" value="Unassembled WGS sequence"/>
</dbReference>
<protein>
    <recommendedName>
        <fullName evidence="4">Alternate signal-mediated exported protein, CPF_0494 family</fullName>
    </recommendedName>
</protein>
<evidence type="ECO:0000256" key="1">
    <source>
        <dbReference type="SAM" id="SignalP"/>
    </source>
</evidence>
<evidence type="ECO:0000313" key="3">
    <source>
        <dbReference type="Proteomes" id="UP000823849"/>
    </source>
</evidence>
<gene>
    <name evidence="2" type="ORF">H9705_09005</name>
</gene>
<comment type="caution">
    <text evidence="2">The sequence shown here is derived from an EMBL/GenBank/DDBJ whole genome shotgun (WGS) entry which is preliminary data.</text>
</comment>
<feature type="signal peptide" evidence="1">
    <location>
        <begin position="1"/>
        <end position="32"/>
    </location>
</feature>
<dbReference type="AlphaFoldDB" id="A0A9D2SNQ5"/>
<reference evidence="2" key="1">
    <citation type="journal article" date="2021" name="PeerJ">
        <title>Extensive microbial diversity within the chicken gut microbiome revealed by metagenomics and culture.</title>
        <authorList>
            <person name="Gilroy R."/>
            <person name="Ravi A."/>
            <person name="Getino M."/>
            <person name="Pursley I."/>
            <person name="Horton D.L."/>
            <person name="Alikhan N.F."/>
            <person name="Baker D."/>
            <person name="Gharbi K."/>
            <person name="Hall N."/>
            <person name="Watson M."/>
            <person name="Adriaenssens E.M."/>
            <person name="Foster-Nyarko E."/>
            <person name="Jarju S."/>
            <person name="Secka A."/>
            <person name="Antonio M."/>
            <person name="Oren A."/>
            <person name="Chaudhuri R.R."/>
            <person name="La Ragione R."/>
            <person name="Hildebrand F."/>
            <person name="Pallen M.J."/>
        </authorList>
    </citation>
    <scope>NUCLEOTIDE SEQUENCE</scope>
    <source>
        <strain evidence="2">CHK185-5351</strain>
    </source>
</reference>
<reference evidence="2" key="2">
    <citation type="submission" date="2021-04" db="EMBL/GenBank/DDBJ databases">
        <authorList>
            <person name="Gilroy R."/>
        </authorList>
    </citation>
    <scope>NUCLEOTIDE SEQUENCE</scope>
    <source>
        <strain evidence="2">CHK185-5351</strain>
    </source>
</reference>
<evidence type="ECO:0008006" key="4">
    <source>
        <dbReference type="Google" id="ProtNLM"/>
    </source>
</evidence>
<dbReference type="EMBL" id="DWWU01000037">
    <property type="protein sequence ID" value="HJC15944.1"/>
    <property type="molecule type" value="Genomic_DNA"/>
</dbReference>
<name>A0A9D2SNQ5_9FIRM</name>
<keyword evidence="1" id="KW-0732">Signal</keyword>
<proteinExistence type="predicted"/>
<organism evidence="2 3">
    <name type="scientific">Candidatus Fusicatenibacter intestinigallinarum</name>
    <dbReference type="NCBI Taxonomy" id="2838598"/>
    <lineage>
        <taxon>Bacteria</taxon>
        <taxon>Bacillati</taxon>
        <taxon>Bacillota</taxon>
        <taxon>Clostridia</taxon>
        <taxon>Lachnospirales</taxon>
        <taxon>Lachnospiraceae</taxon>
        <taxon>Fusicatenibacter</taxon>
    </lineage>
</organism>
<feature type="chain" id="PRO_5038583607" description="Alternate signal-mediated exported protein, CPF_0494 family" evidence="1">
    <location>
        <begin position="33"/>
        <end position="178"/>
    </location>
</feature>
<sequence>MKKTNRRKAGAAAAAFCLGLPAALGVITGTSAYMTDHAEKVNRITVGWNTTEIEEEFPSPTPAAPGDTVAKKVRIRNTGSVPCYIRAALLVSEGTVTPGEMDTDLWIDGEDGYYYYRDVVQPGDSTTELFTGVRIDQESEGDTVAVTVYEESVQAFVGTVPCKDYQEAWKHYQGGGGE</sequence>